<sequence>MNNKPKCIVVTGRPGSGKTTLSKKLGHQLWMPVISRDEIKEGYVNTFGIKHDELSPHTNGIVSNLFFDIVFQYLASKVSIIIEAAFQHQMWESRMPEILEISRPCIVVCSVDGKIAAQRHLQRGLAHPNREFYHGDKNVSLYRATGDMAPPGSYMAPKFKVPTIHVLTENDYSPSLDEIARQIQLSQQIQTETLK</sequence>
<protein>
    <submittedName>
        <fullName evidence="1">AAA domain-containing protein</fullName>
    </submittedName>
</protein>
<dbReference type="RefSeq" id="WP_105482135.1">
    <property type="nucleotide sequence ID" value="NZ_NIGF01000001.1"/>
</dbReference>
<organism evidence="1 2">
    <name type="scientific">Abditibacterium utsteinense</name>
    <dbReference type="NCBI Taxonomy" id="1960156"/>
    <lineage>
        <taxon>Bacteria</taxon>
        <taxon>Pseudomonadati</taxon>
        <taxon>Abditibacteriota</taxon>
        <taxon>Abditibacteriia</taxon>
        <taxon>Abditibacteriales</taxon>
        <taxon>Abditibacteriaceae</taxon>
        <taxon>Abditibacterium</taxon>
    </lineage>
</organism>
<dbReference type="Pfam" id="PF13671">
    <property type="entry name" value="AAA_33"/>
    <property type="match status" value="1"/>
</dbReference>
<dbReference type="InterPro" id="IPR027417">
    <property type="entry name" value="P-loop_NTPase"/>
</dbReference>
<comment type="caution">
    <text evidence="1">The sequence shown here is derived from an EMBL/GenBank/DDBJ whole genome shotgun (WGS) entry which is preliminary data.</text>
</comment>
<keyword evidence="2" id="KW-1185">Reference proteome</keyword>
<dbReference type="OrthoDB" id="1201990at2"/>
<name>A0A2S8SX75_9BACT</name>
<dbReference type="Proteomes" id="UP000237684">
    <property type="component" value="Unassembled WGS sequence"/>
</dbReference>
<gene>
    <name evidence="1" type="ORF">B1R32_101134</name>
</gene>
<reference evidence="1 2" key="1">
    <citation type="journal article" date="2018" name="Syst. Appl. Microbiol.">
        <title>Abditibacterium utsteinense sp. nov., the first cultivated member of candidate phylum FBP, isolated from ice-free Antarctic soil samples.</title>
        <authorList>
            <person name="Tahon G."/>
            <person name="Tytgat B."/>
            <person name="Lebbe L."/>
            <person name="Carlier A."/>
            <person name="Willems A."/>
        </authorList>
    </citation>
    <scope>NUCLEOTIDE SEQUENCE [LARGE SCALE GENOMIC DNA]</scope>
    <source>
        <strain evidence="1 2">LMG 29911</strain>
    </source>
</reference>
<evidence type="ECO:0000313" key="1">
    <source>
        <dbReference type="EMBL" id="PQV65394.1"/>
    </source>
</evidence>
<accession>A0A2S8SX75</accession>
<dbReference type="InParanoid" id="A0A2S8SX75"/>
<evidence type="ECO:0000313" key="2">
    <source>
        <dbReference type="Proteomes" id="UP000237684"/>
    </source>
</evidence>
<proteinExistence type="predicted"/>
<dbReference type="EMBL" id="NIGF01000001">
    <property type="protein sequence ID" value="PQV65394.1"/>
    <property type="molecule type" value="Genomic_DNA"/>
</dbReference>
<dbReference type="SUPFAM" id="SSF52540">
    <property type="entry name" value="P-loop containing nucleoside triphosphate hydrolases"/>
    <property type="match status" value="1"/>
</dbReference>
<dbReference type="AlphaFoldDB" id="A0A2S8SX75"/>
<dbReference type="Gene3D" id="3.40.50.300">
    <property type="entry name" value="P-loop containing nucleotide triphosphate hydrolases"/>
    <property type="match status" value="1"/>
</dbReference>